<dbReference type="Proteomes" id="UP000273307">
    <property type="component" value="Unassembled WGS sequence"/>
</dbReference>
<dbReference type="InterPro" id="IPR029063">
    <property type="entry name" value="SAM-dependent_MTases_sf"/>
</dbReference>
<dbReference type="GO" id="GO:0008757">
    <property type="term" value="F:S-adenosylmethionine-dependent methyltransferase activity"/>
    <property type="evidence" value="ECO:0007669"/>
    <property type="project" value="InterPro"/>
</dbReference>
<feature type="domain" description="Methyltransferase type 11" evidence="8">
    <location>
        <begin position="85"/>
        <end position="179"/>
    </location>
</feature>
<gene>
    <name evidence="9" type="ORF">LAUMK136_01713</name>
</gene>
<evidence type="ECO:0000313" key="9">
    <source>
        <dbReference type="EMBL" id="VBA37020.1"/>
    </source>
</evidence>
<organism evidence="9 10">
    <name type="scientific">Mycobacterium attenuatum</name>
    <dbReference type="NCBI Taxonomy" id="2341086"/>
    <lineage>
        <taxon>Bacteria</taxon>
        <taxon>Bacillati</taxon>
        <taxon>Actinomycetota</taxon>
        <taxon>Actinomycetes</taxon>
        <taxon>Mycobacteriales</taxon>
        <taxon>Mycobacteriaceae</taxon>
        <taxon>Mycobacterium</taxon>
    </lineage>
</organism>
<evidence type="ECO:0000256" key="4">
    <source>
        <dbReference type="ARBA" id="ARBA00023098"/>
    </source>
</evidence>
<dbReference type="EMBL" id="UPHP01000039">
    <property type="protein sequence ID" value="VBA37020.1"/>
    <property type="molecule type" value="Genomic_DNA"/>
</dbReference>
<evidence type="ECO:0000256" key="7">
    <source>
        <dbReference type="ARBA" id="ARBA00040749"/>
    </source>
</evidence>
<dbReference type="Pfam" id="PF08241">
    <property type="entry name" value="Methyltransf_11"/>
    <property type="match status" value="1"/>
</dbReference>
<keyword evidence="10" id="KW-1185">Reference proteome</keyword>
<evidence type="ECO:0000256" key="5">
    <source>
        <dbReference type="ARBA" id="ARBA00037600"/>
    </source>
</evidence>
<evidence type="ECO:0000313" key="10">
    <source>
        <dbReference type="Proteomes" id="UP000273307"/>
    </source>
</evidence>
<dbReference type="RefSeq" id="WP_122525257.1">
    <property type="nucleotide sequence ID" value="NZ_UPHP01000039.1"/>
</dbReference>
<dbReference type="GO" id="GO:0032259">
    <property type="term" value="P:methylation"/>
    <property type="evidence" value="ECO:0007669"/>
    <property type="project" value="UniProtKB-KW"/>
</dbReference>
<dbReference type="Gene3D" id="3.40.50.150">
    <property type="entry name" value="Vaccinia Virus protein VP39"/>
    <property type="match status" value="1"/>
</dbReference>
<sequence length="274" mass="31127">MPFTPTHSLLARVGSTPIYKRVWRFWYPLMTRGLATDEIVFINWAYEEDPPMALPLTESDEPNRAHINLYHRTATQADLKGKRVLEVSCGHGGGASYLTRTLQPASYTALDLNPAGIRLCQTRHHLPGLDFVRGDAENLPFDDESFDVVLNVEASHCYPHFRRFLAEVVRVLRPGGYFAYADLRPDNEIPAWEADLADAPLRQLSQREINAEVLRGIEKNSTKSRELVDRHLPAFLRFAGREFIGVQGTQLSRYLESGDISYRMYCFVKDSAQG</sequence>
<comment type="function">
    <text evidence="5">Catalyzes the methylation of the lipid moiety of the intermediate compounds phthiotriol and glycosylated phenolphthiotriol dimycoserosates to form phthiocerol dimycocerosates (DIM A) and glycosylated phenolphthiocerol dimycocerosates (PGL).</text>
</comment>
<dbReference type="PANTHER" id="PTHR42912:SF93">
    <property type="entry name" value="N6-ADENOSINE-METHYLTRANSFERASE TMT1A"/>
    <property type="match status" value="1"/>
</dbReference>
<name>A0A498PZ84_9MYCO</name>
<evidence type="ECO:0000256" key="2">
    <source>
        <dbReference type="ARBA" id="ARBA00022603"/>
    </source>
</evidence>
<evidence type="ECO:0000256" key="1">
    <source>
        <dbReference type="ARBA" id="ARBA00022516"/>
    </source>
</evidence>
<dbReference type="InterPro" id="IPR054877">
    <property type="entry name" value="PthPhpthDimycoMt"/>
</dbReference>
<keyword evidence="2 9" id="KW-0489">Methyltransferase</keyword>
<dbReference type="NCBIfam" id="NF045823">
    <property type="entry name" value="PthPhpthDimycoMt"/>
    <property type="match status" value="1"/>
</dbReference>
<comment type="similarity">
    <text evidence="6">Belongs to the methyltransferase superfamily. Phthiotriol/phenolphthiotriol dimycocerosates methyltransferase family.</text>
</comment>
<evidence type="ECO:0000256" key="6">
    <source>
        <dbReference type="ARBA" id="ARBA00038330"/>
    </source>
</evidence>
<dbReference type="GO" id="GO:0006629">
    <property type="term" value="P:lipid metabolic process"/>
    <property type="evidence" value="ECO:0007669"/>
    <property type="project" value="UniProtKB-KW"/>
</dbReference>
<dbReference type="InterPro" id="IPR013216">
    <property type="entry name" value="Methyltransf_11"/>
</dbReference>
<accession>A0A498PZ84</accession>
<dbReference type="OrthoDB" id="9769602at2"/>
<keyword evidence="1" id="KW-0444">Lipid biosynthesis</keyword>
<evidence type="ECO:0000256" key="3">
    <source>
        <dbReference type="ARBA" id="ARBA00022679"/>
    </source>
</evidence>
<keyword evidence="4" id="KW-0443">Lipid metabolism</keyword>
<evidence type="ECO:0000259" key="8">
    <source>
        <dbReference type="Pfam" id="PF08241"/>
    </source>
</evidence>
<dbReference type="PANTHER" id="PTHR42912">
    <property type="entry name" value="METHYLTRANSFERASE"/>
    <property type="match status" value="1"/>
</dbReference>
<keyword evidence="3 9" id="KW-0808">Transferase</keyword>
<dbReference type="AlphaFoldDB" id="A0A498PZ84"/>
<dbReference type="CDD" id="cd02440">
    <property type="entry name" value="AdoMet_MTases"/>
    <property type="match status" value="1"/>
</dbReference>
<protein>
    <recommendedName>
        <fullName evidence="7">Phthiotriol/phenolphthiotriol dimycocerosates methyltransferase</fullName>
    </recommendedName>
</protein>
<proteinExistence type="inferred from homology"/>
<reference evidence="9 10" key="1">
    <citation type="submission" date="2018-09" db="EMBL/GenBank/DDBJ databases">
        <authorList>
            <person name="Tagini F."/>
        </authorList>
    </citation>
    <scope>NUCLEOTIDE SEQUENCE [LARGE SCALE GENOMIC DNA]</scope>
    <source>
        <strain evidence="9 10">MK136</strain>
    </source>
</reference>
<dbReference type="InterPro" id="IPR050508">
    <property type="entry name" value="Methyltransf_Superfamily"/>
</dbReference>
<dbReference type="SUPFAM" id="SSF53335">
    <property type="entry name" value="S-adenosyl-L-methionine-dependent methyltransferases"/>
    <property type="match status" value="1"/>
</dbReference>